<dbReference type="AlphaFoldDB" id="A0A2A5IX66"/>
<gene>
    <name evidence="1" type="ORF">CHR55_33370</name>
</gene>
<protein>
    <submittedName>
        <fullName evidence="1">Uncharacterized protein</fullName>
    </submittedName>
</protein>
<dbReference type="Proteomes" id="UP000230886">
    <property type="component" value="Unassembled WGS sequence"/>
</dbReference>
<evidence type="ECO:0000313" key="2">
    <source>
        <dbReference type="Proteomes" id="UP000230886"/>
    </source>
</evidence>
<accession>A0A2A5IX66</accession>
<organism evidence="1 2">
    <name type="scientific">Rhodococcus qingshengii</name>
    <dbReference type="NCBI Taxonomy" id="334542"/>
    <lineage>
        <taxon>Bacteria</taxon>
        <taxon>Bacillati</taxon>
        <taxon>Actinomycetota</taxon>
        <taxon>Actinomycetes</taxon>
        <taxon>Mycobacteriales</taxon>
        <taxon>Nocardiaceae</taxon>
        <taxon>Rhodococcus</taxon>
        <taxon>Rhodococcus erythropolis group</taxon>
    </lineage>
</organism>
<name>A0A2A5IX66_RHOSG</name>
<dbReference type="EMBL" id="NOVD01000091">
    <property type="protein sequence ID" value="PCK21918.1"/>
    <property type="molecule type" value="Genomic_DNA"/>
</dbReference>
<comment type="caution">
    <text evidence="1">The sequence shown here is derived from an EMBL/GenBank/DDBJ whole genome shotgun (WGS) entry which is preliminary data.</text>
</comment>
<sequence>MTLHGVVSLRQAAHWFYGGKISTARHRVRSMEDAGLLTRNQDQPWAGVVLVPTLDGQTVGLETAEFPVSHSSLRGHMTVPANLLHRLLVADQTLAARARGRTVISERQIRMLEAREESQSHRFLQSVGVHYSADGVAAGVVPSRLTLIDEKPSGVEIVGERNTWLGLPVRTDWDNRVAPYSPQRSGLRFPDFIEVLESGELAAVEVEVATKSEARMKMLVDGYRSSLPSVEDVVDANGAPGKRLRRGQFRHCRWVVSPEVRVVLQGTTNFISGGHQDGLLQKLMPDVYAQNFDWSKQTDKLPVRVIAATSEDTGVQYALDQRNLEPQYRCDYRTWLRWRRLWEAQIPADKRAVYTFARWIRTADNLEICRRLARG</sequence>
<evidence type="ECO:0000313" key="1">
    <source>
        <dbReference type="EMBL" id="PCK21918.1"/>
    </source>
</evidence>
<reference evidence="1 2" key="1">
    <citation type="submission" date="2017-07" db="EMBL/GenBank/DDBJ databases">
        <title>Draft sequence of Rhodococcus enclensis 23b-28.</title>
        <authorList>
            <person name="Besaury L."/>
            <person name="Sancelme M."/>
            <person name="Amato P."/>
            <person name="Lallement A."/>
            <person name="Delort A.-M."/>
        </authorList>
    </citation>
    <scope>NUCLEOTIDE SEQUENCE [LARGE SCALE GENOMIC DNA]</scope>
    <source>
        <strain evidence="1 2">23b-28</strain>
    </source>
</reference>
<proteinExistence type="predicted"/>